<dbReference type="InterPro" id="IPR012816">
    <property type="entry name" value="NADAR"/>
</dbReference>
<dbReference type="SUPFAM" id="SSF143990">
    <property type="entry name" value="YbiA-like"/>
    <property type="match status" value="1"/>
</dbReference>
<feature type="domain" description="NADAR" evidence="2">
    <location>
        <begin position="197"/>
        <end position="344"/>
    </location>
</feature>
<name>A0A6C0DPU1_9ZZZZ</name>
<dbReference type="Pfam" id="PF08719">
    <property type="entry name" value="NADAR"/>
    <property type="match status" value="1"/>
</dbReference>
<dbReference type="Gene3D" id="1.10.357.40">
    <property type="entry name" value="YbiA-like"/>
    <property type="match status" value="1"/>
</dbReference>
<feature type="region of interest" description="Disordered" evidence="1">
    <location>
        <begin position="348"/>
        <end position="379"/>
    </location>
</feature>
<protein>
    <recommendedName>
        <fullName evidence="2">NADAR domain-containing protein</fullName>
    </recommendedName>
</protein>
<evidence type="ECO:0000313" key="3">
    <source>
        <dbReference type="EMBL" id="QHT18481.1"/>
    </source>
</evidence>
<dbReference type="InterPro" id="IPR037238">
    <property type="entry name" value="YbiA-like_sf"/>
</dbReference>
<dbReference type="EMBL" id="MN739656">
    <property type="protein sequence ID" value="QHT18481.1"/>
    <property type="molecule type" value="Genomic_DNA"/>
</dbReference>
<sequence>MAAPKRKMIMPTDSLSFFRAQAKYRKGFGFTAEGNLKVPPMEDQPETVIELPNYRNATIQEQIDDEEKMRERLRAVEKEYDETALLLKEAIASWRLTGATSGVLRYQDEMRRLDAERTMLRSPVRWIKTYKSVDTNQLLLDEIYETRKYQYPVSALVMRSLPFQQTVRVGTLEQAPVSELSFTESQEPKEQEYFTVFYDPSDPEHGLLSPNTMVEFIFNSTKYNSLAQAYEVERVTALGRKDIRPLLLKTRSPETVKKVGSRIVGDVEKPRELWISILKSLVSQYPNYAKVLRSTETSTLIYADPKEGRWGIGLPIGDPGVTERSAWKGENYLGQAWQAVRDGLPPLKEEEEEAQEADTSMTGGYTEHGKTEGEAKEERIRVLQGHYRKMKKGM</sequence>
<dbReference type="AlphaFoldDB" id="A0A6C0DPU1"/>
<reference evidence="3" key="1">
    <citation type="journal article" date="2020" name="Nature">
        <title>Giant virus diversity and host interactions through global metagenomics.</title>
        <authorList>
            <person name="Schulz F."/>
            <person name="Roux S."/>
            <person name="Paez-Espino D."/>
            <person name="Jungbluth S."/>
            <person name="Walsh D.A."/>
            <person name="Denef V.J."/>
            <person name="McMahon K.D."/>
            <person name="Konstantinidis K.T."/>
            <person name="Eloe-Fadrosh E.A."/>
            <person name="Kyrpides N.C."/>
            <person name="Woyke T."/>
        </authorList>
    </citation>
    <scope>NUCLEOTIDE SEQUENCE</scope>
    <source>
        <strain evidence="3">GVMAG-M-3300023174-46</strain>
    </source>
</reference>
<evidence type="ECO:0000259" key="2">
    <source>
        <dbReference type="Pfam" id="PF08719"/>
    </source>
</evidence>
<evidence type="ECO:0000256" key="1">
    <source>
        <dbReference type="SAM" id="MobiDB-lite"/>
    </source>
</evidence>
<proteinExistence type="predicted"/>
<feature type="compositionally biased region" description="Basic and acidic residues" evidence="1">
    <location>
        <begin position="367"/>
        <end position="379"/>
    </location>
</feature>
<accession>A0A6C0DPU1</accession>
<organism evidence="3">
    <name type="scientific">viral metagenome</name>
    <dbReference type="NCBI Taxonomy" id="1070528"/>
    <lineage>
        <taxon>unclassified sequences</taxon>
        <taxon>metagenomes</taxon>
        <taxon>organismal metagenomes</taxon>
    </lineage>
</organism>
<dbReference type="CDD" id="cd15457">
    <property type="entry name" value="NADAR"/>
    <property type="match status" value="1"/>
</dbReference>